<name>A0A7J6EL74_CANSA</name>
<dbReference type="PROSITE" id="PS51320">
    <property type="entry name" value="TIFY"/>
    <property type="match status" value="1"/>
</dbReference>
<keyword evidence="7" id="KW-1185">Reference proteome</keyword>
<dbReference type="SMART" id="SM00979">
    <property type="entry name" value="TIFY"/>
    <property type="match status" value="1"/>
</dbReference>
<feature type="domain" description="Tify" evidence="3">
    <location>
        <begin position="23"/>
        <end position="58"/>
    </location>
</feature>
<gene>
    <name evidence="4" type="ORF">F8388_005262</name>
    <name evidence="5" type="ORF">G4B88_004798</name>
</gene>
<evidence type="ECO:0000256" key="2">
    <source>
        <dbReference type="RuleBase" id="RU369065"/>
    </source>
</evidence>
<dbReference type="InterPro" id="IPR040390">
    <property type="entry name" value="TIFY/JAZ"/>
</dbReference>
<evidence type="ECO:0000313" key="4">
    <source>
        <dbReference type="EMBL" id="KAF4359153.1"/>
    </source>
</evidence>
<evidence type="ECO:0000259" key="3">
    <source>
        <dbReference type="PROSITE" id="PS51320"/>
    </source>
</evidence>
<evidence type="ECO:0000313" key="6">
    <source>
        <dbReference type="Proteomes" id="UP000525078"/>
    </source>
</evidence>
<evidence type="ECO:0000313" key="7">
    <source>
        <dbReference type="Proteomes" id="UP000583929"/>
    </source>
</evidence>
<evidence type="ECO:0000256" key="1">
    <source>
        <dbReference type="ARBA" id="ARBA00008614"/>
    </source>
</evidence>
<dbReference type="EMBL" id="JAATIQ010000165">
    <property type="protein sequence ID" value="KAF4375047.1"/>
    <property type="molecule type" value="Genomic_DNA"/>
</dbReference>
<dbReference type="GO" id="GO:0005634">
    <property type="term" value="C:nucleus"/>
    <property type="evidence" value="ECO:0007669"/>
    <property type="project" value="UniProtKB-SubCell"/>
</dbReference>
<dbReference type="Proteomes" id="UP000583929">
    <property type="component" value="Unassembled WGS sequence"/>
</dbReference>
<dbReference type="PANTHER" id="PTHR33077">
    <property type="entry name" value="PROTEIN TIFY 4A-RELATED-RELATED"/>
    <property type="match status" value="1"/>
</dbReference>
<dbReference type="GO" id="GO:0031347">
    <property type="term" value="P:regulation of defense response"/>
    <property type="evidence" value="ECO:0007669"/>
    <property type="project" value="UniProtKB-UniRule"/>
</dbReference>
<comment type="domain">
    <text evidence="2">The jas domain is required for interaction with COI1.</text>
</comment>
<sequence length="84" mass="9430">MSIDIWLKCDAMKSSVSFVEKSSSKSQQQITLFYNGEVNVYDNISAEKAQKIMLILDDGDSDVREGSNLEGMYSFQNSKPVILI</sequence>
<dbReference type="GO" id="GO:2000022">
    <property type="term" value="P:regulation of jasmonic acid mediated signaling pathway"/>
    <property type="evidence" value="ECO:0007669"/>
    <property type="project" value="UniProtKB-UniRule"/>
</dbReference>
<organism evidence="4 6">
    <name type="scientific">Cannabis sativa</name>
    <name type="common">Hemp</name>
    <name type="synonym">Marijuana</name>
    <dbReference type="NCBI Taxonomy" id="3483"/>
    <lineage>
        <taxon>Eukaryota</taxon>
        <taxon>Viridiplantae</taxon>
        <taxon>Streptophyta</taxon>
        <taxon>Embryophyta</taxon>
        <taxon>Tracheophyta</taxon>
        <taxon>Spermatophyta</taxon>
        <taxon>Magnoliopsida</taxon>
        <taxon>eudicotyledons</taxon>
        <taxon>Gunneridae</taxon>
        <taxon>Pentapetalae</taxon>
        <taxon>rosids</taxon>
        <taxon>fabids</taxon>
        <taxon>Rosales</taxon>
        <taxon>Cannabaceae</taxon>
        <taxon>Cannabis</taxon>
    </lineage>
</organism>
<dbReference type="Pfam" id="PF06200">
    <property type="entry name" value="tify"/>
    <property type="match status" value="1"/>
</dbReference>
<comment type="function">
    <text evidence="2">Repressor of jasmonate responses.</text>
</comment>
<dbReference type="PANTHER" id="PTHR33077:SF60">
    <property type="entry name" value="TIFY DOMAIN-CONTAINING PROTEIN"/>
    <property type="match status" value="1"/>
</dbReference>
<comment type="caution">
    <text evidence="4">The sequence shown here is derived from an EMBL/GenBank/DDBJ whole genome shotgun (WGS) entry which is preliminary data.</text>
</comment>
<keyword evidence="2" id="KW-0539">Nucleus</keyword>
<keyword evidence="2" id="KW-1184">Jasmonic acid signaling pathway</keyword>
<reference evidence="6 7" key="1">
    <citation type="journal article" date="2020" name="bioRxiv">
        <title>Sequence and annotation of 42 cannabis genomes reveals extensive copy number variation in cannabinoid synthesis and pathogen resistance genes.</title>
        <authorList>
            <person name="Mckernan K.J."/>
            <person name="Helbert Y."/>
            <person name="Kane L.T."/>
            <person name="Ebling H."/>
            <person name="Zhang L."/>
            <person name="Liu B."/>
            <person name="Eaton Z."/>
            <person name="Mclaughlin S."/>
            <person name="Kingan S."/>
            <person name="Baybayan P."/>
            <person name="Concepcion G."/>
            <person name="Jordan M."/>
            <person name="Riva A."/>
            <person name="Barbazuk W."/>
            <person name="Harkins T."/>
        </authorList>
    </citation>
    <scope>NUCLEOTIDE SEQUENCE [LARGE SCALE GENOMIC DNA]</scope>
    <source>
        <strain evidence="6 7">cv. Jamaican Lion 4</strain>
        <strain evidence="5">Father</strain>
        <strain evidence="4">Mother</strain>
        <tissue evidence="4">Leaf</tissue>
    </source>
</reference>
<accession>A0A7J6EL74</accession>
<protein>
    <recommendedName>
        <fullName evidence="2">Protein TIFY</fullName>
    </recommendedName>
    <alternativeName>
        <fullName evidence="2">Jasmonate ZIM domain-containing protein</fullName>
    </alternativeName>
</protein>
<comment type="similarity">
    <text evidence="1 2">Belongs to the TIFY/JAZ family.</text>
</comment>
<evidence type="ECO:0000313" key="5">
    <source>
        <dbReference type="EMBL" id="KAF4375047.1"/>
    </source>
</evidence>
<dbReference type="InterPro" id="IPR010399">
    <property type="entry name" value="Tify_dom"/>
</dbReference>
<dbReference type="GO" id="GO:0009611">
    <property type="term" value="P:response to wounding"/>
    <property type="evidence" value="ECO:0007669"/>
    <property type="project" value="UniProtKB-UniRule"/>
</dbReference>
<proteinExistence type="inferred from homology"/>
<comment type="subcellular location">
    <subcellularLocation>
        <location evidence="2">Nucleus</location>
    </subcellularLocation>
</comment>
<dbReference type="EMBL" id="JAATIP010000218">
    <property type="protein sequence ID" value="KAF4359153.1"/>
    <property type="molecule type" value="Genomic_DNA"/>
</dbReference>
<dbReference type="AlphaFoldDB" id="A0A7J6EL74"/>
<dbReference type="Proteomes" id="UP000525078">
    <property type="component" value="Unassembled WGS sequence"/>
</dbReference>